<evidence type="ECO:0000256" key="1">
    <source>
        <dbReference type="SAM" id="SignalP"/>
    </source>
</evidence>
<dbReference type="EMBL" id="WOAJ01000001">
    <property type="protein sequence ID" value="MUI56319.1"/>
    <property type="molecule type" value="Genomic_DNA"/>
</dbReference>
<protein>
    <submittedName>
        <fullName evidence="2">Phenol degradation protein</fullName>
    </submittedName>
</protein>
<name>A0A6A9JU14_PSEAI</name>
<dbReference type="RefSeq" id="WP_155680804.1">
    <property type="nucleotide sequence ID" value="NZ_WOAJ01000001.1"/>
</dbReference>
<evidence type="ECO:0000313" key="2">
    <source>
        <dbReference type="EMBL" id="MUI56319.1"/>
    </source>
</evidence>
<sequence>MRASLLQTLGALSSLLCLEARADAVTLPPLALGNTSFLDGIARPGLLFELPLQHYRSDGASDAGGHSVPGRQRVRSTTVLPHLAYLSENTLLGAHYGAEVLLPLVRLDLDVDGGPDGRRTRQGDLIVSPLMLQWGPTALFGRPYWQRLNFVFSLPTGDYDKDAAINTGSNTWIFNPHYAFTWELGERLELSGRLHYAWISRNDDPSPRLGADDIQSGQALHANFSVSYALDEHWRVGLAGYQLKQISADRIDGRRQANSREQVFGIGPGVMYSQGRQTLFANLYAESGARNRSEGNQLTLRYLLAF</sequence>
<reference evidence="2" key="1">
    <citation type="submission" date="2019-11" db="EMBL/GenBank/DDBJ databases">
        <title>Genomes of ocular Pseudomonas aeruginosa isolates.</title>
        <authorList>
            <person name="Khan M."/>
            <person name="Rice S.A."/>
            <person name="Willcox M.D.P."/>
            <person name="Stapleton F."/>
        </authorList>
    </citation>
    <scope>NUCLEOTIDE SEQUENCE</scope>
    <source>
        <strain evidence="2">PA206</strain>
    </source>
</reference>
<dbReference type="Pfam" id="PF13557">
    <property type="entry name" value="Phenol_MetA_deg"/>
    <property type="match status" value="1"/>
</dbReference>
<feature type="chain" id="PRO_5025376249" evidence="1">
    <location>
        <begin position="23"/>
        <end position="306"/>
    </location>
</feature>
<dbReference type="AlphaFoldDB" id="A0A6A9JU14"/>
<accession>A0A6A9JU14</accession>
<gene>
    <name evidence="2" type="ORF">GNQ20_00660</name>
</gene>
<keyword evidence="1" id="KW-0732">Signal</keyword>
<dbReference type="InterPro" id="IPR025737">
    <property type="entry name" value="FApF"/>
</dbReference>
<proteinExistence type="predicted"/>
<comment type="caution">
    <text evidence="2">The sequence shown here is derived from an EMBL/GenBank/DDBJ whole genome shotgun (WGS) entry which is preliminary data.</text>
</comment>
<organism evidence="2">
    <name type="scientific">Pseudomonas aeruginosa</name>
    <dbReference type="NCBI Taxonomy" id="287"/>
    <lineage>
        <taxon>Bacteria</taxon>
        <taxon>Pseudomonadati</taxon>
        <taxon>Pseudomonadota</taxon>
        <taxon>Gammaproteobacteria</taxon>
        <taxon>Pseudomonadales</taxon>
        <taxon>Pseudomonadaceae</taxon>
        <taxon>Pseudomonas</taxon>
    </lineage>
</organism>
<feature type="signal peptide" evidence="1">
    <location>
        <begin position="1"/>
        <end position="22"/>
    </location>
</feature>